<sequence>MRISGEAVLEAPVEQVWNAVLDPAVLVRTIPGCEQLKVTGENQYDMVVTAGVAAIRGTYTGTCELRDLQPHESLVLKAAGAGAPGTISADVKVSFAATDEGATLLTYEAVAVVGGMIGGVGQRMLTSVSKRLAGEFFSSINRVLSGAEPQEVAVSGAADQPATPGSPAADAPAGSTFSAPQRSGGGGGAGLPGGDFVQGALVGGALVLAGVLAGALAARRRG</sequence>
<protein>
    <submittedName>
        <fullName evidence="3">Carbon monoxide dehydrogenase subunit G</fullName>
    </submittedName>
</protein>
<dbReference type="Pfam" id="PF06240">
    <property type="entry name" value="COXG"/>
    <property type="match status" value="1"/>
</dbReference>
<evidence type="ECO:0000313" key="4">
    <source>
        <dbReference type="Proteomes" id="UP001168363"/>
    </source>
</evidence>
<evidence type="ECO:0000256" key="2">
    <source>
        <dbReference type="SAM" id="Phobius"/>
    </source>
</evidence>
<feature type="compositionally biased region" description="Low complexity" evidence="1">
    <location>
        <begin position="161"/>
        <end position="176"/>
    </location>
</feature>
<evidence type="ECO:0000313" key="3">
    <source>
        <dbReference type="EMBL" id="MDO3397234.1"/>
    </source>
</evidence>
<dbReference type="EMBL" id="JAULSC010000018">
    <property type="protein sequence ID" value="MDO3397234.1"/>
    <property type="molecule type" value="Genomic_DNA"/>
</dbReference>
<accession>A0ABT8TTF3</accession>
<keyword evidence="2" id="KW-0472">Membrane</keyword>
<dbReference type="Proteomes" id="UP001168363">
    <property type="component" value="Unassembled WGS sequence"/>
</dbReference>
<evidence type="ECO:0000256" key="1">
    <source>
        <dbReference type="SAM" id="MobiDB-lite"/>
    </source>
</evidence>
<organism evidence="3 4">
    <name type="scientific">Nocardioides cremeus</name>
    <dbReference type="NCBI Taxonomy" id="3058044"/>
    <lineage>
        <taxon>Bacteria</taxon>
        <taxon>Bacillati</taxon>
        <taxon>Actinomycetota</taxon>
        <taxon>Actinomycetes</taxon>
        <taxon>Propionibacteriales</taxon>
        <taxon>Nocardioidaceae</taxon>
        <taxon>Nocardioides</taxon>
    </lineage>
</organism>
<keyword evidence="2" id="KW-1133">Transmembrane helix</keyword>
<dbReference type="CDD" id="cd05018">
    <property type="entry name" value="CoxG"/>
    <property type="match status" value="1"/>
</dbReference>
<proteinExistence type="predicted"/>
<dbReference type="PANTHER" id="PTHR38588">
    <property type="entry name" value="BLL0334 PROTEIN"/>
    <property type="match status" value="1"/>
</dbReference>
<dbReference type="SUPFAM" id="SSF55961">
    <property type="entry name" value="Bet v1-like"/>
    <property type="match status" value="1"/>
</dbReference>
<dbReference type="InterPro" id="IPR010419">
    <property type="entry name" value="CO_DH_gsu"/>
</dbReference>
<reference evidence="3" key="1">
    <citation type="submission" date="2023-06" db="EMBL/GenBank/DDBJ databases">
        <title>Genome sequence of Nocardioides sp. SOB44.</title>
        <authorList>
            <person name="Zhang G."/>
        </authorList>
    </citation>
    <scope>NUCLEOTIDE SEQUENCE</scope>
    <source>
        <strain evidence="3">SOB44</strain>
    </source>
</reference>
<keyword evidence="4" id="KW-1185">Reference proteome</keyword>
<keyword evidence="2" id="KW-0812">Transmembrane</keyword>
<gene>
    <name evidence="3" type="ORF">QWJ41_16035</name>
</gene>
<dbReference type="RefSeq" id="WP_302709401.1">
    <property type="nucleotide sequence ID" value="NZ_JAULSC010000018.1"/>
</dbReference>
<feature type="region of interest" description="Disordered" evidence="1">
    <location>
        <begin position="152"/>
        <end position="190"/>
    </location>
</feature>
<feature type="transmembrane region" description="Helical" evidence="2">
    <location>
        <begin position="196"/>
        <end position="218"/>
    </location>
</feature>
<comment type="caution">
    <text evidence="3">The sequence shown here is derived from an EMBL/GenBank/DDBJ whole genome shotgun (WGS) entry which is preliminary data.</text>
</comment>
<name>A0ABT8TTF3_9ACTN</name>
<dbReference type="PANTHER" id="PTHR38588:SF1">
    <property type="entry name" value="BLL0334 PROTEIN"/>
    <property type="match status" value="1"/>
</dbReference>
<dbReference type="InterPro" id="IPR023393">
    <property type="entry name" value="START-like_dom_sf"/>
</dbReference>
<dbReference type="Gene3D" id="3.30.530.20">
    <property type="match status" value="1"/>
</dbReference>